<dbReference type="AlphaFoldDB" id="A0A6A6W590"/>
<keyword evidence="4" id="KW-0274">FAD</keyword>
<comment type="similarity">
    <text evidence="2">Belongs to the GMC oxidoreductase family.</text>
</comment>
<keyword evidence="5" id="KW-0560">Oxidoreductase</keyword>
<protein>
    <submittedName>
        <fullName evidence="9">Alcohol oxidase</fullName>
    </submittedName>
</protein>
<dbReference type="InterPro" id="IPR012132">
    <property type="entry name" value="GMC_OxRdtase"/>
</dbReference>
<dbReference type="InterPro" id="IPR007867">
    <property type="entry name" value="GMC_OxRtase_C"/>
</dbReference>
<dbReference type="GeneID" id="54489974"/>
<dbReference type="SUPFAM" id="SSF51905">
    <property type="entry name" value="FAD/NAD(P)-binding domain"/>
    <property type="match status" value="1"/>
</dbReference>
<evidence type="ECO:0000256" key="7">
    <source>
        <dbReference type="SAM" id="SignalP"/>
    </source>
</evidence>
<dbReference type="Gene3D" id="3.50.50.60">
    <property type="entry name" value="FAD/NAD(P)-binding domain"/>
    <property type="match status" value="1"/>
</dbReference>
<gene>
    <name evidence="9" type="ORF">EJ05DRAFT_528972</name>
</gene>
<evidence type="ECO:0000256" key="3">
    <source>
        <dbReference type="ARBA" id="ARBA00022630"/>
    </source>
</evidence>
<dbReference type="PANTHER" id="PTHR11552">
    <property type="entry name" value="GLUCOSE-METHANOL-CHOLINE GMC OXIDOREDUCTASE"/>
    <property type="match status" value="1"/>
</dbReference>
<reference evidence="9" key="1">
    <citation type="journal article" date="2020" name="Stud. Mycol.">
        <title>101 Dothideomycetes genomes: a test case for predicting lifestyles and emergence of pathogens.</title>
        <authorList>
            <person name="Haridas S."/>
            <person name="Albert R."/>
            <person name="Binder M."/>
            <person name="Bloem J."/>
            <person name="Labutti K."/>
            <person name="Salamov A."/>
            <person name="Andreopoulos B."/>
            <person name="Baker S."/>
            <person name="Barry K."/>
            <person name="Bills G."/>
            <person name="Bluhm B."/>
            <person name="Cannon C."/>
            <person name="Castanera R."/>
            <person name="Culley D."/>
            <person name="Daum C."/>
            <person name="Ezra D."/>
            <person name="Gonzalez J."/>
            <person name="Henrissat B."/>
            <person name="Kuo A."/>
            <person name="Liang C."/>
            <person name="Lipzen A."/>
            <person name="Lutzoni F."/>
            <person name="Magnuson J."/>
            <person name="Mondo S."/>
            <person name="Nolan M."/>
            <person name="Ohm R."/>
            <person name="Pangilinan J."/>
            <person name="Park H.-J."/>
            <person name="Ramirez L."/>
            <person name="Alfaro M."/>
            <person name="Sun H."/>
            <person name="Tritt A."/>
            <person name="Yoshinaga Y."/>
            <person name="Zwiers L.-H."/>
            <person name="Turgeon B."/>
            <person name="Goodwin S."/>
            <person name="Spatafora J."/>
            <person name="Crous P."/>
            <person name="Grigoriev I."/>
        </authorList>
    </citation>
    <scope>NUCLEOTIDE SEQUENCE</scope>
    <source>
        <strain evidence="9">CBS 121739</strain>
    </source>
</reference>
<feature type="chain" id="PRO_5025468645" evidence="7">
    <location>
        <begin position="20"/>
        <end position="626"/>
    </location>
</feature>
<dbReference type="InterPro" id="IPR027424">
    <property type="entry name" value="Glucose_Oxidase_domain_2"/>
</dbReference>
<dbReference type="GO" id="GO:0050660">
    <property type="term" value="F:flavin adenine dinucleotide binding"/>
    <property type="evidence" value="ECO:0007669"/>
    <property type="project" value="InterPro"/>
</dbReference>
<keyword evidence="3" id="KW-0285">Flavoprotein</keyword>
<feature type="signal peptide" evidence="7">
    <location>
        <begin position="1"/>
        <end position="19"/>
    </location>
</feature>
<dbReference type="Gene3D" id="4.10.450.10">
    <property type="entry name" value="Glucose Oxidase, domain 2"/>
    <property type="match status" value="1"/>
</dbReference>
<evidence type="ECO:0000256" key="2">
    <source>
        <dbReference type="ARBA" id="ARBA00010790"/>
    </source>
</evidence>
<dbReference type="Proteomes" id="UP000799437">
    <property type="component" value="Unassembled WGS sequence"/>
</dbReference>
<evidence type="ECO:0000256" key="4">
    <source>
        <dbReference type="ARBA" id="ARBA00022827"/>
    </source>
</evidence>
<organism evidence="9 10">
    <name type="scientific">Pseudovirgaria hyperparasitica</name>
    <dbReference type="NCBI Taxonomy" id="470096"/>
    <lineage>
        <taxon>Eukaryota</taxon>
        <taxon>Fungi</taxon>
        <taxon>Dikarya</taxon>
        <taxon>Ascomycota</taxon>
        <taxon>Pezizomycotina</taxon>
        <taxon>Dothideomycetes</taxon>
        <taxon>Dothideomycetes incertae sedis</taxon>
        <taxon>Acrospermales</taxon>
        <taxon>Acrospermaceae</taxon>
        <taxon>Pseudovirgaria</taxon>
    </lineage>
</organism>
<feature type="active site" description="Proton donor" evidence="6">
    <location>
        <position position="562"/>
    </location>
</feature>
<accession>A0A6A6W590</accession>
<evidence type="ECO:0000259" key="8">
    <source>
        <dbReference type="PROSITE" id="PS00624"/>
    </source>
</evidence>
<dbReference type="Gene3D" id="3.30.560.10">
    <property type="entry name" value="Glucose Oxidase, domain 3"/>
    <property type="match status" value="1"/>
</dbReference>
<sequence>MMRLLHVLATLSIASICACMNETYDYIILGGGTAGLALANRLSADCSIRVAVIEAGGSVYDDARVKNVSAFGLAQNTELDWLYAALPDEDGRVLNYSAGRALGGEEITLVEIGNGLSWGLCVLLFRRELGRVISLLTSVGMTYIRAESVQIDAWETVGNTGWTWSSLLPFYKKSETFTRPDAVREAKGATYVEAVHGKDGNVGVGWSSYLMGQNVSGILRATNEALGWPFNEDPNDGTVRGFSTWPQTLNAETDIRSDAARAYYWGKAETRENLHVFTRTQALRILWGPSPSSTGNNTTHPRAIGVEILTPSNATSSIHLSPSPLSELIISLGSLRSPLLLEHSGIGHPSVLAAHSIPLVHALPGVGMHMQDQPNNAFVYESKVPWTGYPTFATMATAPDILRSATHAFEATLTAHIPDMAAHIARTSLYATSPAAQDSLLRVQAALLFNSSTPAAELLWAPFGPQVILAFWPLLPFARGSVHVASNDPLDAPAITPNMWMFEYDVAMAVALAKAVRAAYATPPLSGYVGAELVPGLDAVPADASDAVWAGWIKASYGSNNHPVGTCAMLPLERGGVVDGEGRVYGVRGVRVVDASVMGQVSGHLSATVYAVAERIASLILEGRGG</sequence>
<feature type="domain" description="Glucose-methanol-choline oxidoreductase N-terminal" evidence="8">
    <location>
        <begin position="333"/>
        <end position="347"/>
    </location>
</feature>
<evidence type="ECO:0000256" key="1">
    <source>
        <dbReference type="ARBA" id="ARBA00001974"/>
    </source>
</evidence>
<dbReference type="PIRSF" id="PIRSF000137">
    <property type="entry name" value="Alcohol_oxidase"/>
    <property type="match status" value="1"/>
</dbReference>
<evidence type="ECO:0000313" key="10">
    <source>
        <dbReference type="Proteomes" id="UP000799437"/>
    </source>
</evidence>
<keyword evidence="10" id="KW-1185">Reference proteome</keyword>
<dbReference type="Pfam" id="PF00732">
    <property type="entry name" value="GMC_oxred_N"/>
    <property type="match status" value="1"/>
</dbReference>
<dbReference type="RefSeq" id="XP_033599790.1">
    <property type="nucleotide sequence ID" value="XM_033748920.1"/>
</dbReference>
<name>A0A6A6W590_9PEZI</name>
<dbReference type="EMBL" id="ML996573">
    <property type="protein sequence ID" value="KAF2757339.1"/>
    <property type="molecule type" value="Genomic_DNA"/>
</dbReference>
<dbReference type="SUPFAM" id="SSF54373">
    <property type="entry name" value="FAD-linked reductases, C-terminal domain"/>
    <property type="match status" value="1"/>
</dbReference>
<comment type="cofactor">
    <cofactor evidence="1">
        <name>FAD</name>
        <dbReference type="ChEBI" id="CHEBI:57692"/>
    </cofactor>
</comment>
<dbReference type="GO" id="GO:0016614">
    <property type="term" value="F:oxidoreductase activity, acting on CH-OH group of donors"/>
    <property type="evidence" value="ECO:0007669"/>
    <property type="project" value="InterPro"/>
</dbReference>
<evidence type="ECO:0000313" key="9">
    <source>
        <dbReference type="EMBL" id="KAF2757339.1"/>
    </source>
</evidence>
<dbReference type="OrthoDB" id="269227at2759"/>
<evidence type="ECO:0000256" key="5">
    <source>
        <dbReference type="ARBA" id="ARBA00023002"/>
    </source>
</evidence>
<dbReference type="InterPro" id="IPR036188">
    <property type="entry name" value="FAD/NAD-bd_sf"/>
</dbReference>
<dbReference type="InterPro" id="IPR000172">
    <property type="entry name" value="GMC_OxRdtase_N"/>
</dbReference>
<proteinExistence type="inferred from homology"/>
<keyword evidence="7" id="KW-0732">Signal</keyword>
<dbReference type="PROSITE" id="PS00624">
    <property type="entry name" value="GMC_OXRED_2"/>
    <property type="match status" value="1"/>
</dbReference>
<evidence type="ECO:0000256" key="6">
    <source>
        <dbReference type="PIRSR" id="PIRSR000137-1"/>
    </source>
</evidence>
<feature type="active site" description="Proton acceptor" evidence="6">
    <location>
        <position position="604"/>
    </location>
</feature>
<dbReference type="PANTHER" id="PTHR11552:SF201">
    <property type="entry name" value="GLUCOSE-METHANOL-CHOLINE OXIDOREDUCTASE N-TERMINAL DOMAIN-CONTAINING PROTEIN"/>
    <property type="match status" value="1"/>
</dbReference>
<dbReference type="Pfam" id="PF05199">
    <property type="entry name" value="GMC_oxred_C"/>
    <property type="match status" value="1"/>
</dbReference>
<dbReference type="PROSITE" id="PS51257">
    <property type="entry name" value="PROKAR_LIPOPROTEIN"/>
    <property type="match status" value="1"/>
</dbReference>